<sequence length="215" mass="25339">MELLTNRCFQYHDGLDYSWFIGLQFLFFSNKDVYFFQAVNVIYANRISLLLSCCLYRTISFVSFDHGKTAMALSFIIFIVSNVWSFNVLLSSGSKYAYGLYLINWAALFVAVTTSIFLHFYLRKNFDTYSELQKHQRKLSIAFFLQALLSIIFCGFPENVFSFYEDRYTLNRLIRQKAVFDYYYGSVVIRWHYMAYGLVIRSKSVITPAKQQITQ</sequence>
<feature type="transmembrane region" description="Helical" evidence="1">
    <location>
        <begin position="143"/>
        <end position="162"/>
    </location>
</feature>
<dbReference type="Proteomes" id="UP000008068">
    <property type="component" value="Unassembled WGS sequence"/>
</dbReference>
<name>G0MWG9_CAEBE</name>
<evidence type="ECO:0000256" key="1">
    <source>
        <dbReference type="SAM" id="Phobius"/>
    </source>
</evidence>
<dbReference type="EMBL" id="GL379816">
    <property type="protein sequence ID" value="EGT45921.1"/>
    <property type="molecule type" value="Genomic_DNA"/>
</dbReference>
<evidence type="ECO:0000313" key="3">
    <source>
        <dbReference type="Proteomes" id="UP000008068"/>
    </source>
</evidence>
<protein>
    <submittedName>
        <fullName evidence="2">Uncharacterized protein</fullName>
    </submittedName>
</protein>
<feature type="transmembrane region" description="Helical" evidence="1">
    <location>
        <begin position="34"/>
        <end position="58"/>
    </location>
</feature>
<dbReference type="InParanoid" id="G0MWG9"/>
<keyword evidence="1" id="KW-0472">Membrane</keyword>
<proteinExistence type="predicted"/>
<keyword evidence="1" id="KW-1133">Transmembrane helix</keyword>
<keyword evidence="3" id="KW-1185">Reference proteome</keyword>
<gene>
    <name evidence="2" type="ORF">CAEBREN_10734</name>
</gene>
<dbReference type="AlphaFoldDB" id="G0MWG9"/>
<feature type="transmembrane region" description="Helical" evidence="1">
    <location>
        <begin position="102"/>
        <end position="122"/>
    </location>
</feature>
<reference evidence="3" key="1">
    <citation type="submission" date="2011-07" db="EMBL/GenBank/DDBJ databases">
        <authorList>
            <consortium name="Caenorhabditis brenneri Sequencing and Analysis Consortium"/>
            <person name="Wilson R.K."/>
        </authorList>
    </citation>
    <scope>NUCLEOTIDE SEQUENCE [LARGE SCALE GENOMIC DNA]</scope>
    <source>
        <strain evidence="3">PB2801</strain>
    </source>
</reference>
<accession>G0MWG9</accession>
<dbReference type="OMA" id="TILRWHY"/>
<evidence type="ECO:0000313" key="2">
    <source>
        <dbReference type="EMBL" id="EGT45921.1"/>
    </source>
</evidence>
<feature type="transmembrane region" description="Helical" evidence="1">
    <location>
        <begin position="70"/>
        <end position="90"/>
    </location>
</feature>
<organism evidence="3">
    <name type="scientific">Caenorhabditis brenneri</name>
    <name type="common">Nematode worm</name>
    <dbReference type="NCBI Taxonomy" id="135651"/>
    <lineage>
        <taxon>Eukaryota</taxon>
        <taxon>Metazoa</taxon>
        <taxon>Ecdysozoa</taxon>
        <taxon>Nematoda</taxon>
        <taxon>Chromadorea</taxon>
        <taxon>Rhabditida</taxon>
        <taxon>Rhabditina</taxon>
        <taxon>Rhabditomorpha</taxon>
        <taxon>Rhabditoidea</taxon>
        <taxon>Rhabditidae</taxon>
        <taxon>Peloderinae</taxon>
        <taxon>Caenorhabditis</taxon>
    </lineage>
</organism>
<keyword evidence="1" id="KW-0812">Transmembrane</keyword>
<dbReference type="HOGENOM" id="CLU_1284290_0_0_1"/>